<protein>
    <submittedName>
        <fullName evidence="4">AcrR family transcriptional regulator</fullName>
    </submittedName>
</protein>
<evidence type="ECO:0000259" key="3">
    <source>
        <dbReference type="PROSITE" id="PS50977"/>
    </source>
</evidence>
<proteinExistence type="predicted"/>
<dbReference type="InterPro" id="IPR036271">
    <property type="entry name" value="Tet_transcr_reg_TetR-rel_C_sf"/>
</dbReference>
<keyword evidence="1 2" id="KW-0238">DNA-binding</keyword>
<dbReference type="AlphaFoldDB" id="A0A7W9YTV5"/>
<gene>
    <name evidence="4" type="ORF">HNQ75_000241</name>
</gene>
<evidence type="ECO:0000256" key="1">
    <source>
        <dbReference type="ARBA" id="ARBA00023125"/>
    </source>
</evidence>
<dbReference type="InterPro" id="IPR023772">
    <property type="entry name" value="DNA-bd_HTH_TetR-type_CS"/>
</dbReference>
<dbReference type="PANTHER" id="PTHR30055:SF235">
    <property type="entry name" value="TRANSCRIPTIONAL REGULATORY PROTEIN"/>
    <property type="match status" value="1"/>
</dbReference>
<dbReference type="InterPro" id="IPR041678">
    <property type="entry name" value="TetR_C_16"/>
</dbReference>
<dbReference type="SUPFAM" id="SSF46689">
    <property type="entry name" value="Homeodomain-like"/>
    <property type="match status" value="1"/>
</dbReference>
<dbReference type="InterPro" id="IPR001647">
    <property type="entry name" value="HTH_TetR"/>
</dbReference>
<dbReference type="Pfam" id="PF17920">
    <property type="entry name" value="TetR_C_16"/>
    <property type="match status" value="1"/>
</dbReference>
<name>A0A7W9YTV5_9HYPH</name>
<dbReference type="RefSeq" id="WP_052639037.1">
    <property type="nucleotide sequence ID" value="NZ_JACHEJ010000001.1"/>
</dbReference>
<dbReference type="Gene3D" id="1.10.10.60">
    <property type="entry name" value="Homeodomain-like"/>
    <property type="match status" value="1"/>
</dbReference>
<comment type="caution">
    <text evidence="4">The sequence shown here is derived from an EMBL/GenBank/DDBJ whole genome shotgun (WGS) entry which is preliminary data.</text>
</comment>
<dbReference type="PRINTS" id="PR00455">
    <property type="entry name" value="HTHTETR"/>
</dbReference>
<dbReference type="Pfam" id="PF00440">
    <property type="entry name" value="TetR_N"/>
    <property type="match status" value="1"/>
</dbReference>
<accession>A0A7W9YTV5</accession>
<evidence type="ECO:0000313" key="4">
    <source>
        <dbReference type="EMBL" id="MBB6178298.1"/>
    </source>
</evidence>
<organism evidence="4 5">
    <name type="scientific">Pseudorhizobium flavum</name>
    <dbReference type="NCBI Taxonomy" id="1335061"/>
    <lineage>
        <taxon>Bacteria</taxon>
        <taxon>Pseudomonadati</taxon>
        <taxon>Pseudomonadota</taxon>
        <taxon>Alphaproteobacteria</taxon>
        <taxon>Hyphomicrobiales</taxon>
        <taxon>Rhizobiaceae</taxon>
        <taxon>Rhizobium/Agrobacterium group</taxon>
        <taxon>Pseudorhizobium</taxon>
    </lineage>
</organism>
<dbReference type="EMBL" id="JACHEJ010000001">
    <property type="protein sequence ID" value="MBB6178298.1"/>
    <property type="molecule type" value="Genomic_DNA"/>
</dbReference>
<dbReference type="Gene3D" id="1.10.357.10">
    <property type="entry name" value="Tetracycline Repressor, domain 2"/>
    <property type="match status" value="1"/>
</dbReference>
<dbReference type="PANTHER" id="PTHR30055">
    <property type="entry name" value="HTH-TYPE TRANSCRIPTIONAL REGULATOR RUTR"/>
    <property type="match status" value="1"/>
</dbReference>
<dbReference type="InterPro" id="IPR009057">
    <property type="entry name" value="Homeodomain-like_sf"/>
</dbReference>
<feature type="DNA-binding region" description="H-T-H motif" evidence="2">
    <location>
        <begin position="28"/>
        <end position="47"/>
    </location>
</feature>
<keyword evidence="5" id="KW-1185">Reference proteome</keyword>
<dbReference type="GO" id="GO:0000976">
    <property type="term" value="F:transcription cis-regulatory region binding"/>
    <property type="evidence" value="ECO:0007669"/>
    <property type="project" value="TreeGrafter"/>
</dbReference>
<evidence type="ECO:0000256" key="2">
    <source>
        <dbReference type="PROSITE-ProRule" id="PRU00335"/>
    </source>
</evidence>
<dbReference type="PROSITE" id="PS50977">
    <property type="entry name" value="HTH_TETR_2"/>
    <property type="match status" value="1"/>
</dbReference>
<sequence>MRNAEATRERLVQAARRIFSERGYERTTVRDIAAQAEVNPALINRYFGGKEQLFAEAVSVDLALPDLSGLESGRIGPALAAHFFRRWEGAEHDDLLRTLIRTAATNPEAAVRIREILGRQVAPMISRVAGSERLAERAYLVATQILGLAYARYVINLSDDDIARDTLVAAIGETLQRYLTAPLP</sequence>
<dbReference type="SUPFAM" id="SSF48498">
    <property type="entry name" value="Tetracyclin repressor-like, C-terminal domain"/>
    <property type="match status" value="1"/>
</dbReference>
<dbReference type="Proteomes" id="UP000535501">
    <property type="component" value="Unassembled WGS sequence"/>
</dbReference>
<evidence type="ECO:0000313" key="5">
    <source>
        <dbReference type="Proteomes" id="UP000535501"/>
    </source>
</evidence>
<feature type="domain" description="HTH tetR-type" evidence="3">
    <location>
        <begin position="5"/>
        <end position="65"/>
    </location>
</feature>
<reference evidence="4 5" key="1">
    <citation type="submission" date="2020-08" db="EMBL/GenBank/DDBJ databases">
        <title>Genomic Encyclopedia of Type Strains, Phase IV (KMG-IV): sequencing the most valuable type-strain genomes for metagenomic binning, comparative biology and taxonomic classification.</title>
        <authorList>
            <person name="Goeker M."/>
        </authorList>
    </citation>
    <scope>NUCLEOTIDE SEQUENCE [LARGE SCALE GENOMIC DNA]</scope>
    <source>
        <strain evidence="4 5">DSM 102134</strain>
    </source>
</reference>
<dbReference type="InterPro" id="IPR050109">
    <property type="entry name" value="HTH-type_TetR-like_transc_reg"/>
</dbReference>
<dbReference type="GO" id="GO:0003700">
    <property type="term" value="F:DNA-binding transcription factor activity"/>
    <property type="evidence" value="ECO:0007669"/>
    <property type="project" value="TreeGrafter"/>
</dbReference>
<dbReference type="PROSITE" id="PS01081">
    <property type="entry name" value="HTH_TETR_1"/>
    <property type="match status" value="1"/>
</dbReference>